<dbReference type="Proteomes" id="UP001648503">
    <property type="component" value="Unassembled WGS sequence"/>
</dbReference>
<dbReference type="PANTHER" id="PTHR31809">
    <property type="entry name" value="BUD13 HOMOLOG"/>
    <property type="match status" value="1"/>
</dbReference>
<feature type="region of interest" description="Disordered" evidence="2">
    <location>
        <begin position="356"/>
        <end position="408"/>
    </location>
</feature>
<protein>
    <recommendedName>
        <fullName evidence="5">Pre-mRNA-splicing factor CWC26</fullName>
    </recommendedName>
</protein>
<reference evidence="3 4" key="1">
    <citation type="submission" date="2021-02" db="EMBL/GenBank/DDBJ databases">
        <title>Variation within the Batrachochytrium salamandrivorans European outbreak.</title>
        <authorList>
            <person name="Kelly M."/>
            <person name="Pasmans F."/>
            <person name="Shea T.P."/>
            <person name="Munoz J.F."/>
            <person name="Carranza S."/>
            <person name="Cuomo C.A."/>
            <person name="Martel A."/>
        </authorList>
    </citation>
    <scope>NUCLEOTIDE SEQUENCE [LARGE SCALE GENOMIC DNA]</scope>
    <source>
        <strain evidence="3 4">AMFP18/2</strain>
    </source>
</reference>
<feature type="compositionally biased region" description="Acidic residues" evidence="2">
    <location>
        <begin position="109"/>
        <end position="119"/>
    </location>
</feature>
<dbReference type="PANTHER" id="PTHR31809:SF0">
    <property type="entry name" value="BUD13 HOMOLOG"/>
    <property type="match status" value="1"/>
</dbReference>
<evidence type="ECO:0008006" key="5">
    <source>
        <dbReference type="Google" id="ProtNLM"/>
    </source>
</evidence>
<feature type="compositionally biased region" description="Basic residues" evidence="2">
    <location>
        <begin position="178"/>
        <end position="188"/>
    </location>
</feature>
<dbReference type="EMBL" id="JAFCIX010000015">
    <property type="protein sequence ID" value="KAH6601308.1"/>
    <property type="molecule type" value="Genomic_DNA"/>
</dbReference>
<evidence type="ECO:0000256" key="1">
    <source>
        <dbReference type="ARBA" id="ARBA00011069"/>
    </source>
</evidence>
<feature type="compositionally biased region" description="Low complexity" evidence="2">
    <location>
        <begin position="55"/>
        <end position="71"/>
    </location>
</feature>
<feature type="compositionally biased region" description="Basic and acidic residues" evidence="2">
    <location>
        <begin position="253"/>
        <end position="277"/>
    </location>
</feature>
<evidence type="ECO:0000256" key="2">
    <source>
        <dbReference type="SAM" id="MobiDB-lite"/>
    </source>
</evidence>
<feature type="compositionally biased region" description="Polar residues" evidence="2">
    <location>
        <begin position="225"/>
        <end position="237"/>
    </location>
</feature>
<feature type="compositionally biased region" description="Low complexity" evidence="2">
    <location>
        <begin position="16"/>
        <end position="28"/>
    </location>
</feature>
<keyword evidence="4" id="KW-1185">Reference proteome</keyword>
<sequence>MGDALKAYLAKNYMAAPSSKSASAASRTGAGGSQRKAGSKKSSKDAFTPSHRRTAGTSSSSSSRLPSYSTTVIIDEEPDWGSSAIDSQPQKRPRFANAFSSSGRTGKDNDDDDDDDGDDGPMVAEVDDLRARFKAPSAGGWVTLQEGNQAEPSNQRTTTSPSPPPGPRQASRSDAKGPKKPASNHRRQSPPPSSDSDNNDNDRPAARSRSRASPSPSPPPPSVAQGVSQAPLSNTTKRMADGTTAGLQTGDAIGRHYEEKDRQRKARLAEMSDKDLGRNAPTVYRDKLGKKVDPALQKAEMIAERRRKDAEDEARMQWGKGLVQKEEDEKLAKRIAQERDAPLAVYVDDQELNDEQKARDRWGDPMAFMTRADTGSGSKSSKHSRRRRREVYKGPTPAPNRYGIPPGYRWDGVNRSNGFEATYFQQKHSRSIMSEAAYKWSTEDM</sequence>
<dbReference type="InterPro" id="IPR051112">
    <property type="entry name" value="CWC26_splicing_factor"/>
</dbReference>
<name>A0ABQ8FNE1_9FUNG</name>
<feature type="compositionally biased region" description="Basic residues" evidence="2">
    <location>
        <begin position="380"/>
        <end position="390"/>
    </location>
</feature>
<comment type="similarity">
    <text evidence="1">Belongs to the CWC26 family.</text>
</comment>
<evidence type="ECO:0000313" key="4">
    <source>
        <dbReference type="Proteomes" id="UP001648503"/>
    </source>
</evidence>
<organism evidence="3 4">
    <name type="scientific">Batrachochytrium salamandrivorans</name>
    <dbReference type="NCBI Taxonomy" id="1357716"/>
    <lineage>
        <taxon>Eukaryota</taxon>
        <taxon>Fungi</taxon>
        <taxon>Fungi incertae sedis</taxon>
        <taxon>Chytridiomycota</taxon>
        <taxon>Chytridiomycota incertae sedis</taxon>
        <taxon>Chytridiomycetes</taxon>
        <taxon>Rhizophydiales</taxon>
        <taxon>Rhizophydiales incertae sedis</taxon>
        <taxon>Batrachochytrium</taxon>
    </lineage>
</organism>
<dbReference type="Pfam" id="PF09736">
    <property type="entry name" value="Bud13"/>
    <property type="match status" value="1"/>
</dbReference>
<gene>
    <name evidence="3" type="ORF">BASA50_001701</name>
</gene>
<accession>A0ABQ8FNE1</accession>
<feature type="region of interest" description="Disordered" evidence="2">
    <location>
        <begin position="16"/>
        <end position="291"/>
    </location>
</feature>
<comment type="caution">
    <text evidence="3">The sequence shown here is derived from an EMBL/GenBank/DDBJ whole genome shotgun (WGS) entry which is preliminary data.</text>
</comment>
<evidence type="ECO:0000313" key="3">
    <source>
        <dbReference type="EMBL" id="KAH6601308.1"/>
    </source>
</evidence>
<proteinExistence type="inferred from homology"/>
<dbReference type="InterPro" id="IPR018609">
    <property type="entry name" value="Bud13"/>
</dbReference>